<feature type="compositionally biased region" description="Low complexity" evidence="1">
    <location>
        <begin position="128"/>
        <end position="141"/>
    </location>
</feature>
<feature type="non-terminal residue" evidence="2">
    <location>
        <position position="179"/>
    </location>
</feature>
<protein>
    <submittedName>
        <fullName evidence="2">Uncharacterized protein</fullName>
    </submittedName>
</protein>
<organism evidence="2">
    <name type="scientific">Arion vulgaris</name>
    <dbReference type="NCBI Taxonomy" id="1028688"/>
    <lineage>
        <taxon>Eukaryota</taxon>
        <taxon>Metazoa</taxon>
        <taxon>Spiralia</taxon>
        <taxon>Lophotrochozoa</taxon>
        <taxon>Mollusca</taxon>
        <taxon>Gastropoda</taxon>
        <taxon>Heterobranchia</taxon>
        <taxon>Euthyneura</taxon>
        <taxon>Panpulmonata</taxon>
        <taxon>Eupulmonata</taxon>
        <taxon>Stylommatophora</taxon>
        <taxon>Helicina</taxon>
        <taxon>Arionoidea</taxon>
        <taxon>Arionidae</taxon>
        <taxon>Arion</taxon>
    </lineage>
</organism>
<feature type="region of interest" description="Disordered" evidence="1">
    <location>
        <begin position="123"/>
        <end position="155"/>
    </location>
</feature>
<sequence length="179" mass="18517">VGHAPVVPLSSTSPITSSSSSVSPAYGIGPPPSYEQHMSALELRQPPMQQLLEHQHTIVGGSNSDVMQFITGGSNSDGMQFIAGGSNSDLQFSAGRNLSNSNLTLNSSFDQVKPSSDVSLFNGHVGPSTGSNGSETSGSLTRVTDHTQGSDPSSTLIFQDISTGLSSIAEGHYTTMTDT</sequence>
<accession>A0A0B6Z1W5</accession>
<proteinExistence type="predicted"/>
<gene>
    <name evidence="2" type="primary">ORF45544</name>
</gene>
<name>A0A0B6Z1W5_9EUPU</name>
<feature type="non-terminal residue" evidence="2">
    <location>
        <position position="1"/>
    </location>
</feature>
<evidence type="ECO:0000313" key="2">
    <source>
        <dbReference type="EMBL" id="CEK62574.1"/>
    </source>
</evidence>
<evidence type="ECO:0000256" key="1">
    <source>
        <dbReference type="SAM" id="MobiDB-lite"/>
    </source>
</evidence>
<feature type="region of interest" description="Disordered" evidence="1">
    <location>
        <begin position="1"/>
        <end position="35"/>
    </location>
</feature>
<reference evidence="2" key="1">
    <citation type="submission" date="2014-12" db="EMBL/GenBank/DDBJ databases">
        <title>Insight into the proteome of Arion vulgaris.</title>
        <authorList>
            <person name="Aradska J."/>
            <person name="Bulat T."/>
            <person name="Smidak R."/>
            <person name="Sarate P."/>
            <person name="Gangsoo J."/>
            <person name="Sialana F."/>
            <person name="Bilban M."/>
            <person name="Lubec G."/>
        </authorList>
    </citation>
    <scope>NUCLEOTIDE SEQUENCE</scope>
    <source>
        <tissue evidence="2">Skin</tissue>
    </source>
</reference>
<dbReference type="AlphaFoldDB" id="A0A0B6Z1W5"/>
<feature type="compositionally biased region" description="Polar residues" evidence="1">
    <location>
        <begin position="146"/>
        <end position="155"/>
    </location>
</feature>
<dbReference type="EMBL" id="HACG01015709">
    <property type="protein sequence ID" value="CEK62574.1"/>
    <property type="molecule type" value="Transcribed_RNA"/>
</dbReference>
<feature type="compositionally biased region" description="Low complexity" evidence="1">
    <location>
        <begin position="1"/>
        <end position="24"/>
    </location>
</feature>